<comment type="caution">
    <text evidence="2">The sequence shown here is derived from an EMBL/GenBank/DDBJ whole genome shotgun (WGS) entry which is preliminary data.</text>
</comment>
<keyword evidence="3" id="KW-1185">Reference proteome</keyword>
<dbReference type="EMBL" id="KZ308747">
    <property type="protein sequence ID" value="KAG8233809.1"/>
    <property type="molecule type" value="Genomic_DNA"/>
</dbReference>
<gene>
    <name evidence="2" type="ORF">J437_LFUL008029</name>
</gene>
<dbReference type="AlphaFoldDB" id="A0A8K0P7N9"/>
<organism evidence="2 3">
    <name type="scientific">Ladona fulva</name>
    <name type="common">Scarce chaser dragonfly</name>
    <name type="synonym">Libellula fulva</name>
    <dbReference type="NCBI Taxonomy" id="123851"/>
    <lineage>
        <taxon>Eukaryota</taxon>
        <taxon>Metazoa</taxon>
        <taxon>Ecdysozoa</taxon>
        <taxon>Arthropoda</taxon>
        <taxon>Hexapoda</taxon>
        <taxon>Insecta</taxon>
        <taxon>Pterygota</taxon>
        <taxon>Palaeoptera</taxon>
        <taxon>Odonata</taxon>
        <taxon>Epiprocta</taxon>
        <taxon>Anisoptera</taxon>
        <taxon>Libelluloidea</taxon>
        <taxon>Libellulidae</taxon>
        <taxon>Ladona</taxon>
    </lineage>
</organism>
<proteinExistence type="predicted"/>
<evidence type="ECO:0000313" key="2">
    <source>
        <dbReference type="EMBL" id="KAG8233809.1"/>
    </source>
</evidence>
<reference evidence="2" key="2">
    <citation type="submission" date="2017-10" db="EMBL/GenBank/DDBJ databases">
        <title>Ladona fulva Genome sequencing and assembly.</title>
        <authorList>
            <person name="Murali S."/>
            <person name="Richards S."/>
            <person name="Bandaranaike D."/>
            <person name="Bellair M."/>
            <person name="Blankenburg K."/>
            <person name="Chao H."/>
            <person name="Dinh H."/>
            <person name="Doddapaneni H."/>
            <person name="Dugan-Rocha S."/>
            <person name="Elkadiri S."/>
            <person name="Gnanaolivu R."/>
            <person name="Hernandez B."/>
            <person name="Skinner E."/>
            <person name="Javaid M."/>
            <person name="Lee S."/>
            <person name="Li M."/>
            <person name="Ming W."/>
            <person name="Munidasa M."/>
            <person name="Muniz J."/>
            <person name="Nguyen L."/>
            <person name="Hughes D."/>
            <person name="Osuji N."/>
            <person name="Pu L.-L."/>
            <person name="Puazo M."/>
            <person name="Qu C."/>
            <person name="Quiroz J."/>
            <person name="Raj R."/>
            <person name="Weissenberger G."/>
            <person name="Xin Y."/>
            <person name="Zou X."/>
            <person name="Han Y."/>
            <person name="Worley K."/>
            <person name="Muzny D."/>
            <person name="Gibbs R."/>
        </authorList>
    </citation>
    <scope>NUCLEOTIDE SEQUENCE</scope>
    <source>
        <strain evidence="2">Sampled in the wild</strain>
    </source>
</reference>
<feature type="region of interest" description="Disordered" evidence="1">
    <location>
        <begin position="156"/>
        <end position="176"/>
    </location>
</feature>
<feature type="compositionally biased region" description="Polar residues" evidence="1">
    <location>
        <begin position="156"/>
        <end position="169"/>
    </location>
</feature>
<evidence type="ECO:0000256" key="1">
    <source>
        <dbReference type="SAM" id="MobiDB-lite"/>
    </source>
</evidence>
<reference evidence="2" key="1">
    <citation type="submission" date="2013-04" db="EMBL/GenBank/DDBJ databases">
        <authorList>
            <person name="Qu J."/>
            <person name="Murali S.C."/>
            <person name="Bandaranaike D."/>
            <person name="Bellair M."/>
            <person name="Blankenburg K."/>
            <person name="Chao H."/>
            <person name="Dinh H."/>
            <person name="Doddapaneni H."/>
            <person name="Downs B."/>
            <person name="Dugan-Rocha S."/>
            <person name="Elkadiri S."/>
            <person name="Gnanaolivu R.D."/>
            <person name="Hernandez B."/>
            <person name="Javaid M."/>
            <person name="Jayaseelan J.C."/>
            <person name="Lee S."/>
            <person name="Li M."/>
            <person name="Ming W."/>
            <person name="Munidasa M."/>
            <person name="Muniz J."/>
            <person name="Nguyen L."/>
            <person name="Ongeri F."/>
            <person name="Osuji N."/>
            <person name="Pu L.-L."/>
            <person name="Puazo M."/>
            <person name="Qu C."/>
            <person name="Quiroz J."/>
            <person name="Raj R."/>
            <person name="Weissenberger G."/>
            <person name="Xin Y."/>
            <person name="Zou X."/>
            <person name="Han Y."/>
            <person name="Richards S."/>
            <person name="Worley K."/>
            <person name="Muzny D."/>
            <person name="Gibbs R."/>
        </authorList>
    </citation>
    <scope>NUCLEOTIDE SEQUENCE</scope>
    <source>
        <strain evidence="2">Sampled in the wild</strain>
    </source>
</reference>
<accession>A0A8K0P7N9</accession>
<name>A0A8K0P7N9_LADFU</name>
<protein>
    <submittedName>
        <fullName evidence="2">Uncharacterized protein</fullName>
    </submittedName>
</protein>
<dbReference type="Proteomes" id="UP000792457">
    <property type="component" value="Unassembled WGS sequence"/>
</dbReference>
<sequence>MARRANLIKAVRPRGKGISIRGALILYKAFVRPVIEYACAAITPRAEGTLQDIASTERHLLRYIADVSPSFPSNEIHSLVGMEPILHRMTRLRAAAINRLGISLPDAFSKIMAPLSLPLTRKPKLKNPTPARVAASTHPSFYINALPHPPIRTFSTPFVAPTNTRSPSLATAKESM</sequence>
<evidence type="ECO:0000313" key="3">
    <source>
        <dbReference type="Proteomes" id="UP000792457"/>
    </source>
</evidence>